<evidence type="ECO:0000313" key="2">
    <source>
        <dbReference type="EMBL" id="VFJ54652.1"/>
    </source>
</evidence>
<reference evidence="3" key="1">
    <citation type="submission" date="2019-02" db="EMBL/GenBank/DDBJ databases">
        <authorList>
            <person name="Gruber-Vodicka R. H."/>
            <person name="Seah K. B. B."/>
        </authorList>
    </citation>
    <scope>NUCLEOTIDE SEQUENCE</scope>
    <source>
        <strain evidence="2">BECK_BZ163</strain>
        <strain evidence="4">BECK_BZ164</strain>
        <strain evidence="3">BECK_BZ165</strain>
    </source>
</reference>
<evidence type="ECO:0000256" key="1">
    <source>
        <dbReference type="SAM" id="Phobius"/>
    </source>
</evidence>
<evidence type="ECO:0000313" key="3">
    <source>
        <dbReference type="EMBL" id="VFJ55168.1"/>
    </source>
</evidence>
<keyword evidence="1" id="KW-0812">Transmembrane</keyword>
<feature type="transmembrane region" description="Helical" evidence="1">
    <location>
        <begin position="106"/>
        <end position="126"/>
    </location>
</feature>
<evidence type="ECO:0000313" key="4">
    <source>
        <dbReference type="EMBL" id="VFK09210.1"/>
    </source>
</evidence>
<protein>
    <submittedName>
        <fullName evidence="3">Uncharacterized protein</fullName>
    </submittedName>
</protein>
<keyword evidence="1" id="KW-0472">Membrane</keyword>
<dbReference type="EMBL" id="CAADFA010000152">
    <property type="protein sequence ID" value="VFJ55168.1"/>
    <property type="molecule type" value="Genomic_DNA"/>
</dbReference>
<feature type="transmembrane region" description="Helical" evidence="1">
    <location>
        <begin position="49"/>
        <end position="69"/>
    </location>
</feature>
<dbReference type="EMBL" id="CAADEZ010000135">
    <property type="protein sequence ID" value="VFJ54652.1"/>
    <property type="molecule type" value="Genomic_DNA"/>
</dbReference>
<accession>A0A450SN02</accession>
<sequence length="133" mass="14153">MKALKIILWICAIGFALAFPFAALPWPVITGFIHWVGIVPPDAAAPPITVFMFRLALVTFGMIGIFFAILARNPLGYGPMLVLAAYGLVGYGVFCLVGSIGYGLPVLAFSGDVAFGIVAGLLLLVFRKKALHE</sequence>
<organism evidence="3">
    <name type="scientific">Candidatus Kentrum sp. FM</name>
    <dbReference type="NCBI Taxonomy" id="2126340"/>
    <lineage>
        <taxon>Bacteria</taxon>
        <taxon>Pseudomonadati</taxon>
        <taxon>Pseudomonadota</taxon>
        <taxon>Gammaproteobacteria</taxon>
        <taxon>Candidatus Kentrum</taxon>
    </lineage>
</organism>
<name>A0A450SN02_9GAMM</name>
<dbReference type="AlphaFoldDB" id="A0A450SN02"/>
<feature type="transmembrane region" description="Helical" evidence="1">
    <location>
        <begin position="81"/>
        <end position="100"/>
    </location>
</feature>
<dbReference type="EMBL" id="CAADFL010000098">
    <property type="protein sequence ID" value="VFK09210.1"/>
    <property type="molecule type" value="Genomic_DNA"/>
</dbReference>
<proteinExistence type="predicted"/>
<keyword evidence="1" id="KW-1133">Transmembrane helix</keyword>
<gene>
    <name evidence="2" type="ORF">BECKFM1743A_GA0114220_101352</name>
    <name evidence="4" type="ORF">BECKFM1743B_GA0114221_100985</name>
    <name evidence="3" type="ORF">BECKFM1743C_GA0114222_101524</name>
</gene>